<evidence type="ECO:0000256" key="4">
    <source>
        <dbReference type="ARBA" id="ARBA00023014"/>
    </source>
</evidence>
<proteinExistence type="predicted"/>
<evidence type="ECO:0000256" key="3">
    <source>
        <dbReference type="ARBA" id="ARBA00023004"/>
    </source>
</evidence>
<dbReference type="InterPro" id="IPR017896">
    <property type="entry name" value="4Fe4S_Fe-S-bd"/>
</dbReference>
<accession>A0A6J7DJX9</accession>
<keyword evidence="4" id="KW-0411">Iron-sulfur</keyword>
<dbReference type="CDD" id="cd10551">
    <property type="entry name" value="PsrB"/>
    <property type="match status" value="1"/>
</dbReference>
<reference evidence="6" key="1">
    <citation type="submission" date="2020-05" db="EMBL/GenBank/DDBJ databases">
        <authorList>
            <person name="Chiriac C."/>
            <person name="Salcher M."/>
            <person name="Ghai R."/>
            <person name="Kavagutti S V."/>
        </authorList>
    </citation>
    <scope>NUCLEOTIDE SEQUENCE</scope>
</reference>
<evidence type="ECO:0000256" key="2">
    <source>
        <dbReference type="ARBA" id="ARBA00022723"/>
    </source>
</evidence>
<name>A0A6J7DJX9_9ZZZZ</name>
<dbReference type="PANTHER" id="PTHR43177">
    <property type="entry name" value="PROTEIN NRFC"/>
    <property type="match status" value="1"/>
</dbReference>
<protein>
    <submittedName>
        <fullName evidence="6">Unannotated protein</fullName>
    </submittedName>
</protein>
<dbReference type="SUPFAM" id="SSF54862">
    <property type="entry name" value="4Fe-4S ferredoxins"/>
    <property type="match status" value="1"/>
</dbReference>
<dbReference type="PROSITE" id="PS51379">
    <property type="entry name" value="4FE4S_FER_2"/>
    <property type="match status" value="1"/>
</dbReference>
<organism evidence="6">
    <name type="scientific">freshwater metagenome</name>
    <dbReference type="NCBI Taxonomy" id="449393"/>
    <lineage>
        <taxon>unclassified sequences</taxon>
        <taxon>metagenomes</taxon>
        <taxon>ecological metagenomes</taxon>
    </lineage>
</organism>
<evidence type="ECO:0000259" key="5">
    <source>
        <dbReference type="PROSITE" id="PS51379"/>
    </source>
</evidence>
<keyword evidence="1" id="KW-0004">4Fe-4S</keyword>
<dbReference type="GO" id="GO:0051539">
    <property type="term" value="F:4 iron, 4 sulfur cluster binding"/>
    <property type="evidence" value="ECO:0007669"/>
    <property type="project" value="UniProtKB-KW"/>
</dbReference>
<keyword evidence="2" id="KW-0479">Metal-binding</keyword>
<dbReference type="InterPro" id="IPR050954">
    <property type="entry name" value="ET_IronSulfur_Cluster-Binding"/>
</dbReference>
<sequence>MTSLFGIGRHQEAPVDFGLSPEAEELDQSRRNLLRGLGLAGVATAAGALGLIAYRDEAQAAVAAGASGQEHQWCRVVDLRACKGERKCVAACQTRHGLPPEQTWMRTLSWHDEAGEEFFMPVMCQMCQDPPCLNVCPVSATIKTDQGVILVDQDQCIGSRACMAACPYEARYFNWNAPAPTNKMPEQSPNTLQFPANQIGTVGKCVLCADRIPYSSDLPACVEACPRGAHFIGDLITDVAVNGQSTVRLSTFLREGNAVRFKEELGTNPRCYYIPGNGQPVGGPLEGVR</sequence>
<evidence type="ECO:0000313" key="6">
    <source>
        <dbReference type="EMBL" id="CAB4871282.1"/>
    </source>
</evidence>
<feature type="domain" description="4Fe-4S ferredoxin-type" evidence="5">
    <location>
        <begin position="147"/>
        <end position="176"/>
    </location>
</feature>
<gene>
    <name evidence="6" type="ORF">UFOPK3402_00709</name>
</gene>
<dbReference type="Pfam" id="PF13247">
    <property type="entry name" value="Fer4_11"/>
    <property type="match status" value="1"/>
</dbReference>
<dbReference type="Gene3D" id="3.30.70.20">
    <property type="match status" value="2"/>
</dbReference>
<dbReference type="PANTHER" id="PTHR43177:SF3">
    <property type="entry name" value="PROTEIN NRFC HOMOLOG"/>
    <property type="match status" value="1"/>
</dbReference>
<evidence type="ECO:0000256" key="1">
    <source>
        <dbReference type="ARBA" id="ARBA00022485"/>
    </source>
</evidence>
<dbReference type="EMBL" id="CAFBLS010000069">
    <property type="protein sequence ID" value="CAB4871282.1"/>
    <property type="molecule type" value="Genomic_DNA"/>
</dbReference>
<dbReference type="PROSITE" id="PS51318">
    <property type="entry name" value="TAT"/>
    <property type="match status" value="1"/>
</dbReference>
<keyword evidence="3" id="KW-0408">Iron</keyword>
<dbReference type="InterPro" id="IPR006311">
    <property type="entry name" value="TAT_signal"/>
</dbReference>
<dbReference type="AlphaFoldDB" id="A0A6J7DJX9"/>
<dbReference type="GO" id="GO:0046872">
    <property type="term" value="F:metal ion binding"/>
    <property type="evidence" value="ECO:0007669"/>
    <property type="project" value="UniProtKB-KW"/>
</dbReference>